<gene>
    <name evidence="2" type="ORF">E5225_16375</name>
</gene>
<proteinExistence type="predicted"/>
<accession>A0A4P7SQ68</accession>
<protein>
    <submittedName>
        <fullName evidence="2">Uncharacterized protein</fullName>
    </submittedName>
</protein>
<evidence type="ECO:0000313" key="3">
    <source>
        <dbReference type="Proteomes" id="UP000296469"/>
    </source>
</evidence>
<reference evidence="2 3" key="1">
    <citation type="submission" date="2019-04" db="EMBL/GenBank/DDBJ databases">
        <title>Isolation and identification of Cellulomonas shaoxiangyii sp. Nov. isolated from feces of the Tibetan antelopes (Pantholops hodgsonii) in the Qinghai-Tibet plateau of China.</title>
        <authorList>
            <person name="Tian Z."/>
        </authorList>
    </citation>
    <scope>NUCLEOTIDE SEQUENCE [LARGE SCALE GENOMIC DNA]</scope>
    <source>
        <strain evidence="2 3">Z28</strain>
    </source>
</reference>
<dbReference type="RefSeq" id="WP_135975020.1">
    <property type="nucleotide sequence ID" value="NZ_CP039291.1"/>
</dbReference>
<dbReference type="Proteomes" id="UP000296469">
    <property type="component" value="Chromosome"/>
</dbReference>
<name>A0A4P7SQ68_9CELL</name>
<dbReference type="EMBL" id="CP039291">
    <property type="protein sequence ID" value="QCB94903.1"/>
    <property type="molecule type" value="Genomic_DNA"/>
</dbReference>
<sequence>MIDVEVLLPEGWVQLPTSPGTERLRARLIDDLVREFVPDSLPRDRAEPWRRELRKQLAAAADDAAGHGARSVLLPLVEYGTQRLPGSMLLTVLEDDPTVDPEDLLAALLAGAGDEGTYLEVGGAPAVRVASVVDSHRVGRSQPSVRVTYYVAHPDTAGVWALLTFTVLTDGDVAADGVVVVTAMFDAVAGTLQWCEPVGTPEPDDLPGRVEAGHRASV</sequence>
<evidence type="ECO:0000256" key="1">
    <source>
        <dbReference type="SAM" id="MobiDB-lite"/>
    </source>
</evidence>
<dbReference type="AlphaFoldDB" id="A0A4P7SQ68"/>
<organism evidence="2 3">
    <name type="scientific">Cellulomonas shaoxiangyii</name>
    <dbReference type="NCBI Taxonomy" id="2566013"/>
    <lineage>
        <taxon>Bacteria</taxon>
        <taxon>Bacillati</taxon>
        <taxon>Actinomycetota</taxon>
        <taxon>Actinomycetes</taxon>
        <taxon>Micrococcales</taxon>
        <taxon>Cellulomonadaceae</taxon>
        <taxon>Cellulomonas</taxon>
    </lineage>
</organism>
<evidence type="ECO:0000313" key="2">
    <source>
        <dbReference type="EMBL" id="QCB94903.1"/>
    </source>
</evidence>
<keyword evidence="3" id="KW-1185">Reference proteome</keyword>
<feature type="region of interest" description="Disordered" evidence="1">
    <location>
        <begin position="198"/>
        <end position="218"/>
    </location>
</feature>
<feature type="compositionally biased region" description="Basic and acidic residues" evidence="1">
    <location>
        <begin position="206"/>
        <end position="218"/>
    </location>
</feature>
<dbReference type="KEGG" id="celz:E5225_16375"/>
<dbReference type="OrthoDB" id="4196369at2"/>